<organism evidence="1 2">
    <name type="scientific">Thraustotheca clavata</name>
    <dbReference type="NCBI Taxonomy" id="74557"/>
    <lineage>
        <taxon>Eukaryota</taxon>
        <taxon>Sar</taxon>
        <taxon>Stramenopiles</taxon>
        <taxon>Oomycota</taxon>
        <taxon>Saprolegniomycetes</taxon>
        <taxon>Saprolegniales</taxon>
        <taxon>Achlyaceae</taxon>
        <taxon>Thraustotheca</taxon>
    </lineage>
</organism>
<reference evidence="1 2" key="1">
    <citation type="journal article" date="2014" name="Genome Biol. Evol.">
        <title>The secreted proteins of Achlya hypogyna and Thraustotheca clavata identify the ancestral oomycete secretome and reveal gene acquisitions by horizontal gene transfer.</title>
        <authorList>
            <person name="Misner I."/>
            <person name="Blouin N."/>
            <person name="Leonard G."/>
            <person name="Richards T.A."/>
            <person name="Lane C.E."/>
        </authorList>
    </citation>
    <scope>NUCLEOTIDE SEQUENCE [LARGE SCALE GENOMIC DNA]</scope>
    <source>
        <strain evidence="1 2">ATCC 34112</strain>
    </source>
</reference>
<accession>A0A1V9Y6V2</accession>
<dbReference type="EMBL" id="JNBS01005003">
    <property type="protein sequence ID" value="OQR81408.1"/>
    <property type="molecule type" value="Genomic_DNA"/>
</dbReference>
<dbReference type="Proteomes" id="UP000243217">
    <property type="component" value="Unassembled WGS sequence"/>
</dbReference>
<dbReference type="STRING" id="74557.A0A1V9Y6V2"/>
<dbReference type="OrthoDB" id="6287725at2759"/>
<comment type="caution">
    <text evidence="1">The sequence shown here is derived from an EMBL/GenBank/DDBJ whole genome shotgun (WGS) entry which is preliminary data.</text>
</comment>
<name>A0A1V9Y6V2_9STRA</name>
<evidence type="ECO:0000313" key="2">
    <source>
        <dbReference type="Proteomes" id="UP000243217"/>
    </source>
</evidence>
<evidence type="ECO:0000313" key="1">
    <source>
        <dbReference type="EMBL" id="OQR81408.1"/>
    </source>
</evidence>
<gene>
    <name evidence="1" type="ORF">THRCLA_11760</name>
</gene>
<protein>
    <submittedName>
        <fullName evidence="1">Uncharacterized protein</fullName>
    </submittedName>
</protein>
<proteinExistence type="predicted"/>
<dbReference type="AlphaFoldDB" id="A0A1V9Y6V2"/>
<keyword evidence="2" id="KW-1185">Reference proteome</keyword>
<sequence>MTTTADCTIDVLLAISQQLYSVDTEPLVRSITRTLLFTSTSKLHCLVSTVLLLPKLLVDYSCNDALDLGYLWRIQGNLALSAALSMHTNKDNAQWLSELCPLLMQSMAEPEEEKLVVEILLTILMGRCSVLLSPTLEFLQGLVGSAPVLFWKRNATLLSCLTRLIRTTNASDSSWPMLVKILTTLVPSE</sequence>